<feature type="compositionally biased region" description="Basic and acidic residues" evidence="8">
    <location>
        <begin position="208"/>
        <end position="220"/>
    </location>
</feature>
<dbReference type="GO" id="GO:0005737">
    <property type="term" value="C:cytoplasm"/>
    <property type="evidence" value="ECO:0007669"/>
    <property type="project" value="UniProtKB-SubCell"/>
</dbReference>
<evidence type="ECO:0000256" key="3">
    <source>
        <dbReference type="ARBA" id="ARBA00004496"/>
    </source>
</evidence>
<feature type="domain" description="Restriction of telomere capping protein 4 C-terminal" evidence="9">
    <location>
        <begin position="401"/>
        <end position="517"/>
    </location>
</feature>
<evidence type="ECO:0000313" key="10">
    <source>
        <dbReference type="EMBL" id="PKS06342.1"/>
    </source>
</evidence>
<organism evidence="10 11">
    <name type="scientific">Lomentospora prolificans</name>
    <dbReference type="NCBI Taxonomy" id="41688"/>
    <lineage>
        <taxon>Eukaryota</taxon>
        <taxon>Fungi</taxon>
        <taxon>Dikarya</taxon>
        <taxon>Ascomycota</taxon>
        <taxon>Pezizomycotina</taxon>
        <taxon>Sordariomycetes</taxon>
        <taxon>Hypocreomycetidae</taxon>
        <taxon>Microascales</taxon>
        <taxon>Microascaceae</taxon>
        <taxon>Lomentospora</taxon>
    </lineage>
</organism>
<name>A0A2N3N1Q5_9PEZI</name>
<dbReference type="PANTHER" id="PTHR41391:SF1">
    <property type="entry name" value="RESTRICTION OF TELOMERE CAPPING PROTEIN 4"/>
    <property type="match status" value="1"/>
</dbReference>
<dbReference type="InterPro" id="IPR039024">
    <property type="entry name" value="RTC4"/>
</dbReference>
<evidence type="ECO:0000256" key="7">
    <source>
        <dbReference type="ARBA" id="ARBA00023242"/>
    </source>
</evidence>
<keyword evidence="7" id="KW-0539">Nucleus</keyword>
<protein>
    <recommendedName>
        <fullName evidence="5">Restriction of telomere capping protein 4</fullName>
    </recommendedName>
</protein>
<dbReference type="Proteomes" id="UP000233524">
    <property type="component" value="Unassembled WGS sequence"/>
</dbReference>
<evidence type="ECO:0000256" key="5">
    <source>
        <dbReference type="ARBA" id="ARBA00015162"/>
    </source>
</evidence>
<evidence type="ECO:0000259" key="9">
    <source>
        <dbReference type="SMART" id="SM01312"/>
    </source>
</evidence>
<dbReference type="GO" id="GO:0005634">
    <property type="term" value="C:nucleus"/>
    <property type="evidence" value="ECO:0007669"/>
    <property type="project" value="UniProtKB-SubCell"/>
</dbReference>
<comment type="subcellular location">
    <subcellularLocation>
        <location evidence="3">Cytoplasm</location>
    </subcellularLocation>
    <subcellularLocation>
        <location evidence="2">Nucleus</location>
    </subcellularLocation>
</comment>
<evidence type="ECO:0000256" key="2">
    <source>
        <dbReference type="ARBA" id="ARBA00004123"/>
    </source>
</evidence>
<evidence type="ECO:0000256" key="6">
    <source>
        <dbReference type="ARBA" id="ARBA00022490"/>
    </source>
</evidence>
<reference evidence="10 11" key="1">
    <citation type="journal article" date="2017" name="G3 (Bethesda)">
        <title>First Draft Genome Sequence of the Pathogenic Fungus Lomentospora prolificans (Formerly Scedosporium prolificans).</title>
        <authorList>
            <person name="Luo R."/>
            <person name="Zimin A."/>
            <person name="Workman R."/>
            <person name="Fan Y."/>
            <person name="Pertea G."/>
            <person name="Grossman N."/>
            <person name="Wear M.P."/>
            <person name="Jia B."/>
            <person name="Miller H."/>
            <person name="Casadevall A."/>
            <person name="Timp W."/>
            <person name="Zhang S.X."/>
            <person name="Salzberg S.L."/>
        </authorList>
    </citation>
    <scope>NUCLEOTIDE SEQUENCE [LARGE SCALE GENOMIC DNA]</scope>
    <source>
        <strain evidence="10 11">JHH-5317</strain>
    </source>
</reference>
<dbReference type="SMART" id="SM01312">
    <property type="entry name" value="RTC4"/>
    <property type="match status" value="1"/>
</dbReference>
<dbReference type="InParanoid" id="A0A2N3N1Q5"/>
<feature type="compositionally biased region" description="Acidic residues" evidence="8">
    <location>
        <begin position="307"/>
        <end position="325"/>
    </location>
</feature>
<proteinExistence type="inferred from homology"/>
<gene>
    <name evidence="10" type="ORF">jhhlp_007090</name>
</gene>
<feature type="compositionally biased region" description="Acidic residues" evidence="8">
    <location>
        <begin position="45"/>
        <end position="62"/>
    </location>
</feature>
<feature type="compositionally biased region" description="Low complexity" evidence="8">
    <location>
        <begin position="127"/>
        <end position="138"/>
    </location>
</feature>
<dbReference type="EMBL" id="NLAX01001034">
    <property type="protein sequence ID" value="PKS06342.1"/>
    <property type="molecule type" value="Genomic_DNA"/>
</dbReference>
<comment type="caution">
    <text evidence="10">The sequence shown here is derived from an EMBL/GenBank/DDBJ whole genome shotgun (WGS) entry which is preliminary data.</text>
</comment>
<dbReference type="OrthoDB" id="128308at2759"/>
<comment type="similarity">
    <text evidence="4">Belongs to the RTC4 family.</text>
</comment>
<accession>A0A2N3N1Q5</accession>
<keyword evidence="6" id="KW-0963">Cytoplasm</keyword>
<dbReference type="AlphaFoldDB" id="A0A2N3N1Q5"/>
<dbReference type="VEuPathDB" id="FungiDB:jhhlp_007090"/>
<feature type="region of interest" description="Disordered" evidence="8">
    <location>
        <begin position="1"/>
        <end position="285"/>
    </location>
</feature>
<dbReference type="InterPro" id="IPR028094">
    <property type="entry name" value="RTC4_C"/>
</dbReference>
<evidence type="ECO:0000313" key="11">
    <source>
        <dbReference type="Proteomes" id="UP000233524"/>
    </source>
</evidence>
<dbReference type="PANTHER" id="PTHR41391">
    <property type="entry name" value="RESTRICTION OF TELOMERE CAPPING PROTEIN 4"/>
    <property type="match status" value="1"/>
</dbReference>
<evidence type="ECO:0000256" key="4">
    <source>
        <dbReference type="ARBA" id="ARBA00009461"/>
    </source>
</evidence>
<evidence type="ECO:0000256" key="8">
    <source>
        <dbReference type="SAM" id="MobiDB-lite"/>
    </source>
</evidence>
<sequence length="530" mass="59351">MSAHTEGQRRVGMSKNVRAPPLLKSLNRHKTASLDKPHPRGIIQEPDDIEAPPISSDEEDEEPVKPVSAKIKKTEPLWSSDLEEDDSPPRGDIQPSQFKRTAVNKTFGQRESGYSGSRAFREKFMAKRAAASSKSGRNAESDDDLNPTLLESSLLRNKDKTYRVASKRMRSPPPKERLRKKTKKVQAVEEDEMVLPDLKIPEDFPDFETNKSKGRGDSLKIPKGPLDSPSPTALPTRTLRALSASPSHSDVGVPATLDSKFLDTPLKERKGKSLKKPEKTASPPEALRLFNVDEVKTSRAYTGPALDSDDSSLSDLDVSDSEEEDKDRSVQCPYCKKPVSRELFESFSKGSRMSIRQQRTFCSEHKKAEARDLWKTRGYPDIDWDGLDSRIAEHYGFLEKILKGGRSHFGDVLARDVKDGKKRNLMKADFNCSPGYYGTRGFRTMQEAIFARFSKLLRKRAVEDSLVSSRGYSIYVQVVLVPELAVRLVMDDMDVEAEAARRILEESAAIGELLCEDVGDVVGEDDENLF</sequence>
<feature type="region of interest" description="Disordered" evidence="8">
    <location>
        <begin position="301"/>
        <end position="330"/>
    </location>
</feature>
<comment type="function">
    <text evidence="1">May be involved in a process influencing telomere capping.</text>
</comment>
<keyword evidence="11" id="KW-1185">Reference proteome</keyword>
<feature type="compositionally biased region" description="Polar residues" evidence="8">
    <location>
        <begin position="94"/>
        <end position="115"/>
    </location>
</feature>
<evidence type="ECO:0000256" key="1">
    <source>
        <dbReference type="ARBA" id="ARBA00002738"/>
    </source>
</evidence>
<dbReference type="Pfam" id="PF14474">
    <property type="entry name" value="RTC4"/>
    <property type="match status" value="1"/>
</dbReference>